<comment type="caution">
    <text evidence="1">The sequence shown here is derived from an EMBL/GenBank/DDBJ whole genome shotgun (WGS) entry which is preliminary data.</text>
</comment>
<evidence type="ECO:0000313" key="1">
    <source>
        <dbReference type="EMBL" id="SMC88390.1"/>
    </source>
</evidence>
<reference evidence="1" key="1">
    <citation type="submission" date="2017-04" db="EMBL/GenBank/DDBJ databases">
        <authorList>
            <person name="Varghese N."/>
            <person name="Submissions S."/>
        </authorList>
    </citation>
    <scope>NUCLEOTIDE SEQUENCE</scope>
    <source>
        <strain evidence="1">WTE2008</strain>
    </source>
</reference>
<gene>
    <name evidence="1" type="ORF">SAMN06297397_2983</name>
</gene>
<name>A0AC61PQ61_9FIRM</name>
<evidence type="ECO:0000313" key="2">
    <source>
        <dbReference type="Proteomes" id="UP000192328"/>
    </source>
</evidence>
<accession>A0AC61PQ61</accession>
<sequence>MENNQYEIVALPKEQWKGTPIPMATRNDSYYDFEISPLGHDGCTISIVRKPAEQDIVHTPEEYDFPDGLYQDHWEKAEAYGIVGPGGEMLACIEVCPEEWSNRLMVTELWVSEGLRRKGIGKRLMDKAKEIAVNQKRRAVILETQSCNTKAIAFYLSQGFELIGFDTCCYTNNDIGRREVRINLGYFFHREGRRR</sequence>
<proteinExistence type="predicted"/>
<keyword evidence="2" id="KW-1185">Reference proteome</keyword>
<dbReference type="Proteomes" id="UP000192328">
    <property type="component" value="Unassembled WGS sequence"/>
</dbReference>
<protein>
    <submittedName>
        <fullName evidence="1">Acetyltransferase (GNAT) family protein</fullName>
    </submittedName>
</protein>
<organism evidence="1 2">
    <name type="scientific">Aristaeella lactis</name>
    <dbReference type="NCBI Taxonomy" id="3046383"/>
    <lineage>
        <taxon>Bacteria</taxon>
        <taxon>Bacillati</taxon>
        <taxon>Bacillota</taxon>
        <taxon>Clostridia</taxon>
        <taxon>Eubacteriales</taxon>
        <taxon>Aristaeellaceae</taxon>
        <taxon>Aristaeella</taxon>
    </lineage>
</organism>
<dbReference type="EMBL" id="FWXZ01000008">
    <property type="protein sequence ID" value="SMC88390.1"/>
    <property type="molecule type" value="Genomic_DNA"/>
</dbReference>